<proteinExistence type="inferred from homology"/>
<dbReference type="InterPro" id="IPR000182">
    <property type="entry name" value="GNAT_dom"/>
</dbReference>
<dbReference type="Proteomes" id="UP000637359">
    <property type="component" value="Unassembled WGS sequence"/>
</dbReference>
<organism evidence="3 4">
    <name type="scientific">Ornithinibacillus hominis</name>
    <dbReference type="NCBI Taxonomy" id="2763055"/>
    <lineage>
        <taxon>Bacteria</taxon>
        <taxon>Bacillati</taxon>
        <taxon>Bacillota</taxon>
        <taxon>Bacilli</taxon>
        <taxon>Bacillales</taxon>
        <taxon>Bacillaceae</taxon>
        <taxon>Ornithinibacillus</taxon>
    </lineage>
</organism>
<dbReference type="Gene3D" id="3.40.630.30">
    <property type="match status" value="1"/>
</dbReference>
<dbReference type="PANTHER" id="PTHR43617:SF20">
    <property type="entry name" value="N-ALPHA-ACETYLTRANSFERASE RIMI"/>
    <property type="match status" value="1"/>
</dbReference>
<comment type="subcellular location">
    <subcellularLocation>
        <location evidence="1">Cytoplasm</location>
    </subcellularLocation>
</comment>
<evidence type="ECO:0000259" key="2">
    <source>
        <dbReference type="PROSITE" id="PS51186"/>
    </source>
</evidence>
<dbReference type="EMBL" id="JACOOL010000003">
    <property type="protein sequence ID" value="MBC5636392.1"/>
    <property type="molecule type" value="Genomic_DNA"/>
</dbReference>
<keyword evidence="3" id="KW-0687">Ribonucleoprotein</keyword>
<protein>
    <recommendedName>
        <fullName evidence="1">[Ribosomal protein bS18]-alanine N-acetyltransferase</fullName>
        <ecNumber evidence="1">2.3.1.266</ecNumber>
    </recommendedName>
</protein>
<dbReference type="GO" id="GO:0005737">
    <property type="term" value="C:cytoplasm"/>
    <property type="evidence" value="ECO:0007669"/>
    <property type="project" value="UniProtKB-SubCell"/>
</dbReference>
<dbReference type="RefSeq" id="WP_186869098.1">
    <property type="nucleotide sequence ID" value="NZ_JACOOL010000003.1"/>
</dbReference>
<dbReference type="PANTHER" id="PTHR43617">
    <property type="entry name" value="L-AMINO ACID N-ACETYLTRANSFERASE"/>
    <property type="match status" value="1"/>
</dbReference>
<dbReference type="AlphaFoldDB" id="A0A923L4N2"/>
<keyword evidence="1" id="KW-0963">Cytoplasm</keyword>
<accession>A0A923L4N2</accession>
<dbReference type="PROSITE" id="PS51186">
    <property type="entry name" value="GNAT"/>
    <property type="match status" value="1"/>
</dbReference>
<dbReference type="GO" id="GO:0008999">
    <property type="term" value="F:protein-N-terminal-alanine acetyltransferase activity"/>
    <property type="evidence" value="ECO:0007669"/>
    <property type="project" value="UniProtKB-EC"/>
</dbReference>
<evidence type="ECO:0000313" key="3">
    <source>
        <dbReference type="EMBL" id="MBC5636392.1"/>
    </source>
</evidence>
<comment type="caution">
    <text evidence="3">The sequence shown here is derived from an EMBL/GenBank/DDBJ whole genome shotgun (WGS) entry which is preliminary data.</text>
</comment>
<dbReference type="SUPFAM" id="SSF55729">
    <property type="entry name" value="Acyl-CoA N-acyltransferases (Nat)"/>
    <property type="match status" value="1"/>
</dbReference>
<evidence type="ECO:0000313" key="4">
    <source>
        <dbReference type="Proteomes" id="UP000637359"/>
    </source>
</evidence>
<sequence length="149" mass="17204">MAELTIRKMELADIDQVMLVELASFSSPWNEQIFRQELTQNQHAYYYIIEIDQKIIGYVGMWVVFDDVQITNIAILPGFRGQKLGEKLFRFALQQAIGLGATRLSLEVRVTNIVAQKLYRKFGLVPGGIRKNYYTDNQEDAVVMWVNLI</sequence>
<dbReference type="InterPro" id="IPR006464">
    <property type="entry name" value="AcTrfase_RimI/Ard1"/>
</dbReference>
<reference evidence="3" key="1">
    <citation type="submission" date="2020-08" db="EMBL/GenBank/DDBJ databases">
        <title>Genome public.</title>
        <authorList>
            <person name="Liu C."/>
            <person name="Sun Q."/>
        </authorList>
    </citation>
    <scope>NUCLEOTIDE SEQUENCE</scope>
    <source>
        <strain evidence="3">BX22</strain>
    </source>
</reference>
<comment type="similarity">
    <text evidence="1">Belongs to the acetyltransferase family. RimI subfamily.</text>
</comment>
<dbReference type="InterPro" id="IPR016181">
    <property type="entry name" value="Acyl_CoA_acyltransferase"/>
</dbReference>
<gene>
    <name evidence="3" type="primary">rimI</name>
    <name evidence="3" type="ORF">H8S33_06060</name>
</gene>
<keyword evidence="3" id="KW-0689">Ribosomal protein</keyword>
<comment type="catalytic activity">
    <reaction evidence="1">
        <text>N-terminal L-alanyl-[ribosomal protein bS18] + acetyl-CoA = N-terminal N(alpha)-acetyl-L-alanyl-[ribosomal protein bS18] + CoA + H(+)</text>
        <dbReference type="Rhea" id="RHEA:43756"/>
        <dbReference type="Rhea" id="RHEA-COMP:10676"/>
        <dbReference type="Rhea" id="RHEA-COMP:10677"/>
        <dbReference type="ChEBI" id="CHEBI:15378"/>
        <dbReference type="ChEBI" id="CHEBI:57287"/>
        <dbReference type="ChEBI" id="CHEBI:57288"/>
        <dbReference type="ChEBI" id="CHEBI:64718"/>
        <dbReference type="ChEBI" id="CHEBI:83683"/>
        <dbReference type="EC" id="2.3.1.266"/>
    </reaction>
</comment>
<dbReference type="NCBIfam" id="TIGR01575">
    <property type="entry name" value="rimI"/>
    <property type="match status" value="1"/>
</dbReference>
<dbReference type="Pfam" id="PF00583">
    <property type="entry name" value="Acetyltransf_1"/>
    <property type="match status" value="1"/>
</dbReference>
<dbReference type="GO" id="GO:0005840">
    <property type="term" value="C:ribosome"/>
    <property type="evidence" value="ECO:0007669"/>
    <property type="project" value="UniProtKB-KW"/>
</dbReference>
<evidence type="ECO:0000256" key="1">
    <source>
        <dbReference type="RuleBase" id="RU363094"/>
    </source>
</evidence>
<comment type="function">
    <text evidence="1">Acetylates the N-terminal alanine of ribosomal protein bS18.</text>
</comment>
<name>A0A923L4N2_9BACI</name>
<keyword evidence="4" id="KW-1185">Reference proteome</keyword>
<dbReference type="CDD" id="cd04301">
    <property type="entry name" value="NAT_SF"/>
    <property type="match status" value="1"/>
</dbReference>
<dbReference type="EC" id="2.3.1.266" evidence="1"/>
<feature type="domain" description="N-acetyltransferase" evidence="2">
    <location>
        <begin position="4"/>
        <end position="149"/>
    </location>
</feature>
<dbReference type="InterPro" id="IPR050276">
    <property type="entry name" value="MshD_Acetyltransferase"/>
</dbReference>